<dbReference type="EMBL" id="NJBN01000015">
    <property type="protein sequence ID" value="TKJ36860.1"/>
    <property type="molecule type" value="Genomic_DNA"/>
</dbReference>
<name>A0A532UPK4_UNCL8</name>
<comment type="caution">
    <text evidence="2">The sequence shown here is derived from an EMBL/GenBank/DDBJ whole genome shotgun (WGS) entry which is preliminary data.</text>
</comment>
<reference evidence="2 3" key="1">
    <citation type="submission" date="2017-06" db="EMBL/GenBank/DDBJ databases">
        <title>Novel microbial phyla capable of carbon fixation and sulfur reduction in deep-sea sediments.</title>
        <authorList>
            <person name="Huang J."/>
            <person name="Baker B."/>
            <person name="Wang Y."/>
        </authorList>
    </citation>
    <scope>NUCLEOTIDE SEQUENCE [LARGE SCALE GENOMIC DNA]</scope>
    <source>
        <strain evidence="2">B3_LCP</strain>
    </source>
</reference>
<dbReference type="Proteomes" id="UP000319619">
    <property type="component" value="Unassembled WGS sequence"/>
</dbReference>
<gene>
    <name evidence="2" type="ORF">CEE37_14850</name>
</gene>
<feature type="compositionally biased region" description="Basic and acidic residues" evidence="1">
    <location>
        <begin position="1"/>
        <end position="18"/>
    </location>
</feature>
<feature type="compositionally biased region" description="Basic and acidic residues" evidence="1">
    <location>
        <begin position="35"/>
        <end position="69"/>
    </location>
</feature>
<evidence type="ECO:0000313" key="3">
    <source>
        <dbReference type="Proteomes" id="UP000319619"/>
    </source>
</evidence>
<feature type="region of interest" description="Disordered" evidence="1">
    <location>
        <begin position="1"/>
        <end position="69"/>
    </location>
</feature>
<organism evidence="2 3">
    <name type="scientific">candidate division LCP-89 bacterium B3_LCP</name>
    <dbReference type="NCBI Taxonomy" id="2012998"/>
    <lineage>
        <taxon>Bacteria</taxon>
        <taxon>Pseudomonadati</taxon>
        <taxon>Bacteria division LCP-89</taxon>
    </lineage>
</organism>
<proteinExistence type="predicted"/>
<protein>
    <submittedName>
        <fullName evidence="2">Uncharacterized protein</fullName>
    </submittedName>
</protein>
<sequence length="69" mass="8058">MSKEVEVNKSPRSEDRRKGGDRRKVHTDPATLPFPDRRKGERRQMDRRIVSEEEKKEIGKKIIPDGEDG</sequence>
<evidence type="ECO:0000313" key="2">
    <source>
        <dbReference type="EMBL" id="TKJ36860.1"/>
    </source>
</evidence>
<evidence type="ECO:0000256" key="1">
    <source>
        <dbReference type="SAM" id="MobiDB-lite"/>
    </source>
</evidence>
<dbReference type="AlphaFoldDB" id="A0A532UPK4"/>
<accession>A0A532UPK4</accession>